<dbReference type="PROSITE" id="PS00086">
    <property type="entry name" value="CYTOCHROME_P450"/>
    <property type="match status" value="1"/>
</dbReference>
<evidence type="ECO:0000259" key="9">
    <source>
        <dbReference type="Pfam" id="PF00248"/>
    </source>
</evidence>
<name>A0A9P6I319_9PEZI</name>
<reference evidence="10" key="2">
    <citation type="submission" date="2020-11" db="EMBL/GenBank/DDBJ databases">
        <title>Whole genome sequencing of Colletotrichum sp.</title>
        <authorList>
            <person name="Li H."/>
        </authorList>
    </citation>
    <scope>NUCLEOTIDE SEQUENCE</scope>
    <source>
        <strain evidence="10">CkLH20</strain>
    </source>
</reference>
<dbReference type="SUPFAM" id="SSF48264">
    <property type="entry name" value="Cytochrome P450"/>
    <property type="match status" value="1"/>
</dbReference>
<evidence type="ECO:0000313" key="10">
    <source>
        <dbReference type="EMBL" id="KAF9871030.1"/>
    </source>
</evidence>
<dbReference type="InterPro" id="IPR002403">
    <property type="entry name" value="Cyt_P450_E_grp-IV"/>
</dbReference>
<reference evidence="10" key="1">
    <citation type="submission" date="2020-03" db="EMBL/GenBank/DDBJ databases">
        <authorList>
            <person name="He L."/>
        </authorList>
    </citation>
    <scope>NUCLEOTIDE SEQUENCE</scope>
    <source>
        <strain evidence="10">CkLH20</strain>
    </source>
</reference>
<keyword evidence="5" id="KW-0560">Oxidoreductase</keyword>
<comment type="similarity">
    <text evidence="2">Belongs to the cytochrome P450 family.</text>
</comment>
<dbReference type="OrthoDB" id="3934656at2759"/>
<accession>A0A9P6I319</accession>
<keyword evidence="4 8" id="KW-0479">Metal-binding</keyword>
<dbReference type="EMBL" id="JAATWM020000048">
    <property type="protein sequence ID" value="KAF9871030.1"/>
    <property type="molecule type" value="Genomic_DNA"/>
</dbReference>
<protein>
    <submittedName>
        <fullName evidence="10">Cytochrome P450</fullName>
    </submittedName>
</protein>
<dbReference type="GeneID" id="62167235"/>
<dbReference type="GO" id="GO:0020037">
    <property type="term" value="F:heme binding"/>
    <property type="evidence" value="ECO:0007669"/>
    <property type="project" value="InterPro"/>
</dbReference>
<dbReference type="InterPro" id="IPR023210">
    <property type="entry name" value="NADP_OxRdtase_dom"/>
</dbReference>
<comment type="caution">
    <text evidence="10">The sequence shown here is derived from an EMBL/GenBank/DDBJ whole genome shotgun (WGS) entry which is preliminary data.</text>
</comment>
<dbReference type="InterPro" id="IPR001128">
    <property type="entry name" value="Cyt_P450"/>
</dbReference>
<organism evidence="10 11">
    <name type="scientific">Colletotrichum karsti</name>
    <dbReference type="NCBI Taxonomy" id="1095194"/>
    <lineage>
        <taxon>Eukaryota</taxon>
        <taxon>Fungi</taxon>
        <taxon>Dikarya</taxon>
        <taxon>Ascomycota</taxon>
        <taxon>Pezizomycotina</taxon>
        <taxon>Sordariomycetes</taxon>
        <taxon>Hypocreomycetidae</taxon>
        <taxon>Glomerellales</taxon>
        <taxon>Glomerellaceae</taxon>
        <taxon>Colletotrichum</taxon>
        <taxon>Colletotrichum boninense species complex</taxon>
    </lineage>
</organism>
<dbReference type="AlphaFoldDB" id="A0A9P6I319"/>
<dbReference type="InterPro" id="IPR017972">
    <property type="entry name" value="Cyt_P450_CS"/>
</dbReference>
<comment type="cofactor">
    <cofactor evidence="1 8">
        <name>heme</name>
        <dbReference type="ChEBI" id="CHEBI:30413"/>
    </cofactor>
</comment>
<keyword evidence="7" id="KW-0503">Monooxygenase</keyword>
<dbReference type="GO" id="GO:0004497">
    <property type="term" value="F:monooxygenase activity"/>
    <property type="evidence" value="ECO:0007669"/>
    <property type="project" value="UniProtKB-KW"/>
</dbReference>
<gene>
    <name evidence="10" type="ORF">CkaCkLH20_11447</name>
</gene>
<dbReference type="InterPro" id="IPR036812">
    <property type="entry name" value="NAD(P)_OxRdtase_dom_sf"/>
</dbReference>
<dbReference type="CDD" id="cd11060">
    <property type="entry name" value="CYP57A1-like"/>
    <property type="match status" value="1"/>
</dbReference>
<evidence type="ECO:0000256" key="5">
    <source>
        <dbReference type="ARBA" id="ARBA00023002"/>
    </source>
</evidence>
<keyword evidence="3 8" id="KW-0349">Heme</keyword>
<dbReference type="Pfam" id="PF00248">
    <property type="entry name" value="Aldo_ket_red"/>
    <property type="match status" value="1"/>
</dbReference>
<dbReference type="Gene3D" id="1.10.630.10">
    <property type="entry name" value="Cytochrome P450"/>
    <property type="match status" value="1"/>
</dbReference>
<evidence type="ECO:0000256" key="2">
    <source>
        <dbReference type="ARBA" id="ARBA00010617"/>
    </source>
</evidence>
<feature type="binding site" description="axial binding residue" evidence="8">
    <location>
        <position position="830"/>
    </location>
    <ligand>
        <name>heme</name>
        <dbReference type="ChEBI" id="CHEBI:30413"/>
    </ligand>
    <ligandPart>
        <name>Fe</name>
        <dbReference type="ChEBI" id="CHEBI:18248"/>
    </ligandPart>
</feature>
<proteinExistence type="inferred from homology"/>
<dbReference type="PRINTS" id="PR00465">
    <property type="entry name" value="EP450IV"/>
</dbReference>
<dbReference type="GO" id="GO:0005506">
    <property type="term" value="F:iron ion binding"/>
    <property type="evidence" value="ECO:0007669"/>
    <property type="project" value="InterPro"/>
</dbReference>
<evidence type="ECO:0000256" key="6">
    <source>
        <dbReference type="ARBA" id="ARBA00023004"/>
    </source>
</evidence>
<dbReference type="PANTHER" id="PTHR24305:SF190">
    <property type="entry name" value="P450, PUTATIVE (EUROFUNG)-RELATED"/>
    <property type="match status" value="1"/>
</dbReference>
<dbReference type="InterPro" id="IPR036396">
    <property type="entry name" value="Cyt_P450_sf"/>
</dbReference>
<evidence type="ECO:0000256" key="7">
    <source>
        <dbReference type="ARBA" id="ARBA00023033"/>
    </source>
</evidence>
<feature type="domain" description="NADP-dependent oxidoreductase" evidence="9">
    <location>
        <begin position="35"/>
        <end position="277"/>
    </location>
</feature>
<evidence type="ECO:0000256" key="8">
    <source>
        <dbReference type="PIRSR" id="PIRSR602403-1"/>
    </source>
</evidence>
<evidence type="ECO:0000256" key="1">
    <source>
        <dbReference type="ARBA" id="ARBA00001971"/>
    </source>
</evidence>
<evidence type="ECO:0000256" key="4">
    <source>
        <dbReference type="ARBA" id="ARBA00022723"/>
    </source>
</evidence>
<dbReference type="Pfam" id="PF00067">
    <property type="entry name" value="p450"/>
    <property type="match status" value="1"/>
</dbReference>
<evidence type="ECO:0000313" key="11">
    <source>
        <dbReference type="Proteomes" id="UP000781932"/>
    </source>
</evidence>
<keyword evidence="6 8" id="KW-0408">Iron</keyword>
<evidence type="ECO:0000256" key="3">
    <source>
        <dbReference type="ARBA" id="ARBA00022617"/>
    </source>
</evidence>
<dbReference type="PANTHER" id="PTHR24305">
    <property type="entry name" value="CYTOCHROME P450"/>
    <property type="match status" value="1"/>
</dbReference>
<dbReference type="SUPFAM" id="SSF51430">
    <property type="entry name" value="NAD(P)-linked oxidoreductase"/>
    <property type="match status" value="1"/>
</dbReference>
<keyword evidence="11" id="KW-1185">Reference proteome</keyword>
<dbReference type="Gene3D" id="3.20.20.100">
    <property type="entry name" value="NADP-dependent oxidoreductase domain"/>
    <property type="match status" value="1"/>
</dbReference>
<dbReference type="Proteomes" id="UP000781932">
    <property type="component" value="Unassembled WGS sequence"/>
</dbReference>
<dbReference type="GO" id="GO:0016705">
    <property type="term" value="F:oxidoreductase activity, acting on paired donors, with incorporation or reduction of molecular oxygen"/>
    <property type="evidence" value="ECO:0007669"/>
    <property type="project" value="InterPro"/>
</dbReference>
<sequence>MATINISGIAIPRLSFGVGSLMKWAPGHASPLPTDSSIEVQQAIDAGFRHFNTGDLYTNNESFAKVLRRSNLERSEVFLSFKLNTYASLGCRGRDHMIQNVKDEIERFGLEGYIDILQLHFPPRGYAGNMTNREAWRVLEDLKDQGLARIIGVSNWTLPDYHDIFNASDLKHPPQLNEYEFNPFLLFDPKIRQLHDFEVKHNIVPMNYGVLTVISGRLPTENSTALLQKLEEQSKQTKLPAADLLLSWAYYRPDAGIVVTSTSKADRARKTFELLSAEESPVNSQIYEEIEKAAELDGPDVASCAVFSSYLEIRRHNLHAFGPNGLRILLKELNYPAAIHHRVSIPRRILQHHQCFPTPTHASRKCLNLFRLYRIPTLCGGSQHVQEELMMSLFVLYSFLALLASGWLFRHIRSCLPAPEAYGPAFARWTGVWYIWKIWQGNYEVYDIEAHKNGSRKVVRIAPLMYSIDDPAMVRVIYGISSPFPKSKWYDAFGDPRIPNHNLFSARDRAMHGLMRRKVASMYSMSTIKSYESHVDSCVALLLSCFDGFAASGETFDLQLWMQCYAFDVIGKITFGRHVGFLESGGQDLDGIMRALEDGNAFSTISGVSVALLPILLILYGNPVRGITGFARRLQLESIEDDLTEKTGGETFLAKVKRLQKEAPEECERLRVETVALTGNVAAGSDTTSISLTSALYHAITTDGVVERLYEEVESQGLCSNPDQRITFDQAQQLPYLQMVIKEALRVHPAVGLPMWREVVGSGLEIDGNHFPPGAIIGINPWVAHRNVDVFGADAAGFRPERWDPQYTSTKTLEAMDQYYLPFGAGSRTCIGRHISHLEMVKLIPELIRRYEFESVGGELKTVNRWFVKPQKVLFRVKRRGTGA</sequence>
<dbReference type="RefSeq" id="XP_038740491.1">
    <property type="nucleotide sequence ID" value="XM_038894161.1"/>
</dbReference>
<dbReference type="PRINTS" id="PR00385">
    <property type="entry name" value="P450"/>
</dbReference>
<dbReference type="InterPro" id="IPR050121">
    <property type="entry name" value="Cytochrome_P450_monoxygenase"/>
</dbReference>